<comment type="caution">
    <text evidence="8">The sequence shown here is derived from an EMBL/GenBank/DDBJ whole genome shotgun (WGS) entry which is preliminary data.</text>
</comment>
<name>A0A2N7VWB8_9BURK</name>
<dbReference type="PANTHER" id="PTHR32322:SF2">
    <property type="entry name" value="EAMA DOMAIN-CONTAINING PROTEIN"/>
    <property type="match status" value="1"/>
</dbReference>
<organism evidence="8 9">
    <name type="scientific">Trinickia soli</name>
    <dbReference type="NCBI Taxonomy" id="380675"/>
    <lineage>
        <taxon>Bacteria</taxon>
        <taxon>Pseudomonadati</taxon>
        <taxon>Pseudomonadota</taxon>
        <taxon>Betaproteobacteria</taxon>
        <taxon>Burkholderiales</taxon>
        <taxon>Burkholderiaceae</taxon>
        <taxon>Trinickia</taxon>
    </lineage>
</organism>
<feature type="transmembrane region" description="Helical" evidence="6">
    <location>
        <begin position="121"/>
        <end position="139"/>
    </location>
</feature>
<dbReference type="AlphaFoldDB" id="A0A2N7VWB8"/>
<evidence type="ECO:0000256" key="5">
    <source>
        <dbReference type="ARBA" id="ARBA00023136"/>
    </source>
</evidence>
<dbReference type="SUPFAM" id="SSF103481">
    <property type="entry name" value="Multidrug resistance efflux transporter EmrE"/>
    <property type="match status" value="2"/>
</dbReference>
<keyword evidence="3 6" id="KW-0812">Transmembrane</keyword>
<evidence type="ECO:0000256" key="4">
    <source>
        <dbReference type="ARBA" id="ARBA00022989"/>
    </source>
</evidence>
<feature type="domain" description="EamA" evidence="7">
    <location>
        <begin position="16"/>
        <end position="138"/>
    </location>
</feature>
<sequence>MNSIKAALAAYGTTSLFVLLWSSGAIFSELGIEHASAFAFLLLRFALACAVLGAFGLYRGRWLPAPGTRWRVALTGVLLTGGYSICYLLALARGLTPGLLATILGAQPILTMLATQRRYSLRRLAGLGTALAGLALVVHPGEGGAATSFAGAALALAALLCMTAGAILQKQIKQAPIDVLPLQNAVSLALCMAIGPWMPLTARFDATLVVALIWLGLVISVIAQLLFYRLVQRGDLVNVTSLFYLVPITTALMDYVFLGNRLHLTELVGMAAILVGLTLVLGAGGTPGLRQRAG</sequence>
<dbReference type="PANTHER" id="PTHR32322">
    <property type="entry name" value="INNER MEMBRANE TRANSPORTER"/>
    <property type="match status" value="1"/>
</dbReference>
<feature type="transmembrane region" description="Helical" evidence="6">
    <location>
        <begin position="38"/>
        <end position="58"/>
    </location>
</feature>
<dbReference type="EMBL" id="PNYB01000016">
    <property type="protein sequence ID" value="PMS21432.1"/>
    <property type="molecule type" value="Genomic_DNA"/>
</dbReference>
<feature type="transmembrane region" description="Helical" evidence="6">
    <location>
        <begin position="70"/>
        <end position="90"/>
    </location>
</feature>
<feature type="transmembrane region" description="Helical" evidence="6">
    <location>
        <begin position="180"/>
        <end position="200"/>
    </location>
</feature>
<feature type="domain" description="EamA" evidence="7">
    <location>
        <begin position="151"/>
        <end position="281"/>
    </location>
</feature>
<keyword evidence="4 6" id="KW-1133">Transmembrane helix</keyword>
<feature type="transmembrane region" description="Helical" evidence="6">
    <location>
        <begin position="239"/>
        <end position="258"/>
    </location>
</feature>
<evidence type="ECO:0000256" key="2">
    <source>
        <dbReference type="ARBA" id="ARBA00007362"/>
    </source>
</evidence>
<gene>
    <name evidence="8" type="ORF">C0Z19_18560</name>
</gene>
<evidence type="ECO:0000256" key="6">
    <source>
        <dbReference type="SAM" id="Phobius"/>
    </source>
</evidence>
<comment type="subcellular location">
    <subcellularLocation>
        <location evidence="1">Membrane</location>
        <topology evidence="1">Multi-pass membrane protein</topology>
    </subcellularLocation>
</comment>
<dbReference type="GO" id="GO:0016020">
    <property type="term" value="C:membrane"/>
    <property type="evidence" value="ECO:0007669"/>
    <property type="project" value="UniProtKB-SubCell"/>
</dbReference>
<evidence type="ECO:0000256" key="3">
    <source>
        <dbReference type="ARBA" id="ARBA00022692"/>
    </source>
</evidence>
<protein>
    <submittedName>
        <fullName evidence="8">EamA family transporter</fullName>
    </submittedName>
</protein>
<dbReference type="InterPro" id="IPR000620">
    <property type="entry name" value="EamA_dom"/>
</dbReference>
<feature type="transmembrane region" description="Helical" evidence="6">
    <location>
        <begin position="270"/>
        <end position="289"/>
    </location>
</feature>
<feature type="transmembrane region" description="Helical" evidence="6">
    <location>
        <begin position="96"/>
        <end position="114"/>
    </location>
</feature>
<evidence type="ECO:0000313" key="8">
    <source>
        <dbReference type="EMBL" id="PMS21432.1"/>
    </source>
</evidence>
<evidence type="ECO:0000256" key="1">
    <source>
        <dbReference type="ARBA" id="ARBA00004141"/>
    </source>
</evidence>
<feature type="transmembrane region" description="Helical" evidence="6">
    <location>
        <begin position="145"/>
        <end position="168"/>
    </location>
</feature>
<keyword evidence="9" id="KW-1185">Reference proteome</keyword>
<comment type="similarity">
    <text evidence="2">Belongs to the EamA transporter family.</text>
</comment>
<dbReference type="InterPro" id="IPR050638">
    <property type="entry name" value="AA-Vitamin_Transporters"/>
</dbReference>
<dbReference type="InterPro" id="IPR037185">
    <property type="entry name" value="EmrE-like"/>
</dbReference>
<reference evidence="8 9" key="1">
    <citation type="submission" date="2018-01" db="EMBL/GenBank/DDBJ databases">
        <title>Whole genome analyses suggest that Burkholderia sensu lato contains two further novel genera in the rhizoxinica-symbiotica group Mycetohabitans gen. nov., and Trinickia gen. nov.: implications for the evolution of diazotrophy and nodulation in the Burkholderiaceae.</title>
        <authorList>
            <person name="Estrada-de los Santos P."/>
            <person name="Palmer M."/>
            <person name="Chavez-Ramirez B."/>
            <person name="Beukes C."/>
            <person name="Steenkamp E.T."/>
            <person name="Hirsch A.M."/>
            <person name="Manyaka P."/>
            <person name="Maluk M."/>
            <person name="Lafos M."/>
            <person name="Crook M."/>
            <person name="Gross E."/>
            <person name="Simon M.F."/>
            <person name="Bueno dos Reis Junior F."/>
            <person name="Poole P.S."/>
            <person name="Venter S.N."/>
            <person name="James E.K."/>
        </authorList>
    </citation>
    <scope>NUCLEOTIDE SEQUENCE [LARGE SCALE GENOMIC DNA]</scope>
    <source>
        <strain evidence="8 9">GP25-8</strain>
    </source>
</reference>
<feature type="transmembrane region" description="Helical" evidence="6">
    <location>
        <begin position="206"/>
        <end position="227"/>
    </location>
</feature>
<evidence type="ECO:0000313" key="9">
    <source>
        <dbReference type="Proteomes" id="UP000235347"/>
    </source>
</evidence>
<keyword evidence="5 6" id="KW-0472">Membrane</keyword>
<evidence type="ECO:0000259" key="7">
    <source>
        <dbReference type="Pfam" id="PF00892"/>
    </source>
</evidence>
<dbReference type="Pfam" id="PF00892">
    <property type="entry name" value="EamA"/>
    <property type="match status" value="2"/>
</dbReference>
<dbReference type="RefSeq" id="WP_102611299.1">
    <property type="nucleotide sequence ID" value="NZ_CADIKD010000012.1"/>
</dbReference>
<dbReference type="Proteomes" id="UP000235347">
    <property type="component" value="Unassembled WGS sequence"/>
</dbReference>
<accession>A0A2N7VWB8</accession>
<proteinExistence type="inferred from homology"/>